<dbReference type="SMART" id="SM00774">
    <property type="entry name" value="WRKY"/>
    <property type="match status" value="2"/>
</dbReference>
<reference evidence="8 9" key="1">
    <citation type="journal article" date="2017" name="Plant Biotechnol. J.">
        <title>A comprehensive draft genome sequence for lupin (Lupinus angustifolius), an emerging health food: insights into plant-microbe interactions and legume evolution.</title>
        <authorList>
            <person name="Hane J.K."/>
            <person name="Ming Y."/>
            <person name="Kamphuis L.G."/>
            <person name="Nelson M.N."/>
            <person name="Garg G."/>
            <person name="Atkins C.A."/>
            <person name="Bayer P.E."/>
            <person name="Bravo A."/>
            <person name="Bringans S."/>
            <person name="Cannon S."/>
            <person name="Edwards D."/>
            <person name="Foley R."/>
            <person name="Gao L.L."/>
            <person name="Harrison M.J."/>
            <person name="Huang W."/>
            <person name="Hurgobin B."/>
            <person name="Li S."/>
            <person name="Liu C.W."/>
            <person name="McGrath A."/>
            <person name="Morahan G."/>
            <person name="Murray J."/>
            <person name="Weller J."/>
            <person name="Jian J."/>
            <person name="Singh K.B."/>
        </authorList>
    </citation>
    <scope>NUCLEOTIDE SEQUENCE [LARGE SCALE GENOMIC DNA]</scope>
    <source>
        <strain evidence="9">cv. Tanjil</strain>
        <tissue evidence="8">Whole plant</tissue>
    </source>
</reference>
<dbReference type="EMBL" id="CM007362">
    <property type="protein sequence ID" value="OIW16432.1"/>
    <property type="molecule type" value="Genomic_DNA"/>
</dbReference>
<keyword evidence="5" id="KW-0539">Nucleus</keyword>
<keyword evidence="9" id="KW-1185">Reference proteome</keyword>
<dbReference type="OrthoDB" id="1918969at2759"/>
<evidence type="ECO:0000256" key="6">
    <source>
        <dbReference type="SAM" id="MobiDB-lite"/>
    </source>
</evidence>
<organism evidence="8 9">
    <name type="scientific">Lupinus angustifolius</name>
    <name type="common">Narrow-leaved blue lupine</name>
    <dbReference type="NCBI Taxonomy" id="3871"/>
    <lineage>
        <taxon>Eukaryota</taxon>
        <taxon>Viridiplantae</taxon>
        <taxon>Streptophyta</taxon>
        <taxon>Embryophyta</taxon>
        <taxon>Tracheophyta</taxon>
        <taxon>Spermatophyta</taxon>
        <taxon>Magnoliopsida</taxon>
        <taxon>eudicotyledons</taxon>
        <taxon>Gunneridae</taxon>
        <taxon>Pentapetalae</taxon>
        <taxon>rosids</taxon>
        <taxon>fabids</taxon>
        <taxon>Fabales</taxon>
        <taxon>Fabaceae</taxon>
        <taxon>Papilionoideae</taxon>
        <taxon>50 kb inversion clade</taxon>
        <taxon>genistoids sensu lato</taxon>
        <taxon>core genistoids</taxon>
        <taxon>Genisteae</taxon>
        <taxon>Lupinus</taxon>
    </lineage>
</organism>
<feature type="compositionally biased region" description="Polar residues" evidence="6">
    <location>
        <begin position="460"/>
        <end position="483"/>
    </location>
</feature>
<feature type="compositionally biased region" description="Polar residues" evidence="6">
    <location>
        <begin position="233"/>
        <end position="251"/>
    </location>
</feature>
<name>A0A4P1RRZ9_LUPAN</name>
<dbReference type="InterPro" id="IPR003657">
    <property type="entry name" value="WRKY_dom"/>
</dbReference>
<dbReference type="FunFam" id="2.20.25.80:FF:000003">
    <property type="entry name" value="WRKY transcription factor 57"/>
    <property type="match status" value="1"/>
</dbReference>
<feature type="compositionally biased region" description="Basic and acidic residues" evidence="6">
    <location>
        <begin position="215"/>
        <end position="226"/>
    </location>
</feature>
<keyword evidence="4" id="KW-0804">Transcription</keyword>
<dbReference type="PANTHER" id="PTHR31221:SF125">
    <property type="entry name" value="WRKY TRANSCRIPTION FACTOR 1"/>
    <property type="match status" value="1"/>
</dbReference>
<feature type="domain" description="WRKY" evidence="7">
    <location>
        <begin position="92"/>
        <end position="157"/>
    </location>
</feature>
<evidence type="ECO:0000259" key="7">
    <source>
        <dbReference type="PROSITE" id="PS50811"/>
    </source>
</evidence>
<proteinExistence type="predicted"/>
<sequence>MVSSDKTADQNVSSHNLQLIVTPRSNITAAEEIHDTQIHSSEPDGAESIPSMLTIINNVKNSGATTACASQSDTLSHDSRPLQSGQDIPSIIREKVSKDGYNWRKYGQKHVKGNRFIRSYYKCTYPNCQAKKQLEQQSNTGQITDTICIGHHNHRRTQLNTAQPLDHVLPAVEDKVSVEHGLEPQHIKPLRSLPISALSPTDELKAAHLQLTWAKDEVHNNESPEPKRRKKGNSNSDLTADPRSTSGSRVVVQTSSEVDFVNDGYRWRKYGQKQVKGNTNPRSYYRCSNPGCLVKKHVERASHDSKIVITTYEGQHDHEIPPGRAVSFNAATKTQTMTINVKPGTQSGRDAVCVETGERSCLDSESRLSEQLNGDSVSKLKGGDMVESGMIILHSEGNESKLLKQEQQNDNSGTKENSAGSDIICHSSSEVPCRSNEQLKDEVKTKSERSKDCIRVVGGNNDTQGQESEFSKQSTCDAESSQS</sequence>
<evidence type="ECO:0000256" key="3">
    <source>
        <dbReference type="ARBA" id="ARBA00023125"/>
    </source>
</evidence>
<feature type="compositionally biased region" description="Polar residues" evidence="6">
    <location>
        <begin position="405"/>
        <end position="422"/>
    </location>
</feature>
<evidence type="ECO:0000313" key="8">
    <source>
        <dbReference type="EMBL" id="OIW16432.1"/>
    </source>
</evidence>
<feature type="domain" description="WRKY" evidence="7">
    <location>
        <begin position="256"/>
        <end position="321"/>
    </location>
</feature>
<feature type="region of interest" description="Disordered" evidence="6">
    <location>
        <begin position="431"/>
        <end position="483"/>
    </location>
</feature>
<dbReference type="InterPro" id="IPR036576">
    <property type="entry name" value="WRKY_dom_sf"/>
</dbReference>
<keyword evidence="3" id="KW-0238">DNA-binding</keyword>
<dbReference type="Pfam" id="PF03106">
    <property type="entry name" value="WRKY"/>
    <property type="match status" value="2"/>
</dbReference>
<evidence type="ECO:0000256" key="2">
    <source>
        <dbReference type="ARBA" id="ARBA00023015"/>
    </source>
</evidence>
<dbReference type="GO" id="GO:0003700">
    <property type="term" value="F:DNA-binding transcription factor activity"/>
    <property type="evidence" value="ECO:0007669"/>
    <property type="project" value="InterPro"/>
</dbReference>
<evidence type="ECO:0000256" key="4">
    <source>
        <dbReference type="ARBA" id="ARBA00023163"/>
    </source>
</evidence>
<comment type="subcellular location">
    <subcellularLocation>
        <location evidence="1">Nucleus</location>
    </subcellularLocation>
</comment>
<evidence type="ECO:0000256" key="5">
    <source>
        <dbReference type="ARBA" id="ARBA00023242"/>
    </source>
</evidence>
<dbReference type="PROSITE" id="PS50811">
    <property type="entry name" value="WRKY"/>
    <property type="match status" value="2"/>
</dbReference>
<accession>A0A4P1RRZ9</accession>
<dbReference type="KEGG" id="lang:109329339"/>
<dbReference type="Gene3D" id="2.20.25.80">
    <property type="entry name" value="WRKY domain"/>
    <property type="match status" value="2"/>
</dbReference>
<evidence type="ECO:0000256" key="1">
    <source>
        <dbReference type="ARBA" id="ARBA00004123"/>
    </source>
</evidence>
<keyword evidence="2" id="KW-0805">Transcription regulation</keyword>
<dbReference type="GO" id="GO:0005634">
    <property type="term" value="C:nucleus"/>
    <property type="evidence" value="ECO:0007669"/>
    <property type="project" value="UniProtKB-SubCell"/>
</dbReference>
<dbReference type="AlphaFoldDB" id="A0A4P1RRZ9"/>
<dbReference type="Proteomes" id="UP000188354">
    <property type="component" value="Chromosome LG02"/>
</dbReference>
<dbReference type="Gramene" id="OIW16432">
    <property type="protein sequence ID" value="OIW16432"/>
    <property type="gene ID" value="TanjilG_19148"/>
</dbReference>
<dbReference type="SUPFAM" id="SSF118290">
    <property type="entry name" value="WRKY DNA-binding domain"/>
    <property type="match status" value="2"/>
</dbReference>
<dbReference type="PANTHER" id="PTHR31221">
    <property type="entry name" value="WRKY TRANSCRIPTION FACTOR PROTEIN 1-RELATED"/>
    <property type="match status" value="1"/>
</dbReference>
<dbReference type="GO" id="GO:0043565">
    <property type="term" value="F:sequence-specific DNA binding"/>
    <property type="evidence" value="ECO:0007669"/>
    <property type="project" value="InterPro"/>
</dbReference>
<feature type="region of interest" description="Disordered" evidence="6">
    <location>
        <begin position="215"/>
        <end position="251"/>
    </location>
</feature>
<protein>
    <recommendedName>
        <fullName evidence="7">WRKY domain-containing protein</fullName>
    </recommendedName>
</protein>
<feature type="compositionally biased region" description="Basic and acidic residues" evidence="6">
    <location>
        <begin position="437"/>
        <end position="454"/>
    </location>
</feature>
<feature type="region of interest" description="Disordered" evidence="6">
    <location>
        <begin position="403"/>
        <end position="422"/>
    </location>
</feature>
<dbReference type="InterPro" id="IPR044810">
    <property type="entry name" value="WRKY_plant"/>
</dbReference>
<evidence type="ECO:0000313" key="9">
    <source>
        <dbReference type="Proteomes" id="UP000188354"/>
    </source>
</evidence>
<gene>
    <name evidence="8" type="ORF">TanjilG_19148</name>
</gene>
<dbReference type="STRING" id="3871.A0A4P1RRZ9"/>